<keyword evidence="1" id="KW-0378">Hydrolase</keyword>
<accession>A0AAT9FS64</accession>
<feature type="domain" description="Sialate O-acetylesterase" evidence="2">
    <location>
        <begin position="338"/>
        <end position="532"/>
    </location>
</feature>
<dbReference type="InterPro" id="IPR052940">
    <property type="entry name" value="Carb_Esterase_6"/>
</dbReference>
<dbReference type="PANTHER" id="PTHR31988:SF19">
    <property type="entry name" value="9-O-ACETYL-N-ACETYLNEURAMINIC ACID DEACETYLASE-RELATED"/>
    <property type="match status" value="1"/>
</dbReference>
<evidence type="ECO:0000313" key="3">
    <source>
        <dbReference type="EMBL" id="BDS08734.1"/>
    </source>
</evidence>
<sequence>MISTAFFSPVTIHLMIKTLLFPALVLLSLLNVSASIVTSVTEANDATLQGTALSGQPWASQISTTDLVHTGQATFSGPVVHSNTPNFGSAGVNNGGTNVDTSNSTFWNISKLPASVTFNLNTSANTDGYDITAVDVFQGWHANSAMHANQNYKIWVRLVGSTLYTELHTVNYNPFGTGDDPHHYSHTKVTEDDTGIIVSGVDSIRIEFLVPASSGGAAPGIVVNEIDVHGYPTGTTPPSVSLTHPTTRQIIQREADNTAGIPVSGTYSGSADSIEARVVAGDSGTSSDWQTVDISPSDGNFSGTLADIQAGGWYTLEVRKVEGGVSGGVTTLDRVGVGDIYVIAGQSNSANFGSPAITSTEDRVSARLSTTANSWEHASDPLPIANGSGGSPWTRLGDLLVASEDIPIGFISVGQGGTSVQQWVTSLYASRLKPTVESLPVNGFKAVLWHQGESDANSGTSHADYESRLLTIIANSRTDAGWDVPWFLAQVSFHPSTNLTKELRITSAQRDVIHAQTMTRLGARTDDFHLTGKLSDGVHFNGAGLADHAAQWHAILTGTPAPSPINANIESNNSLADGGIHTINIGANNSLSLIGWEVLAASGIAAADGSNGYYNPNATFYSASADTVNGGVLPNMNGKHVAFFSGGSAGNFFQQTFPTSLEPNTTYTLIVALGKRLAGTYGNARLEIVADGQTVAGINVPESSLTADAFTDISVSYTAPEEQTFNQHLAIRIIKTDGTGTYVDFDNVRVTTSLTPFGQWQTTHFGSTSHPDARITSDSDGDQIPNGVEYFLGLQPDVHDTLPVPVADTTTVSYTIPLDPSVNDSGLDLLYSYNLEQWFSANTPDDPAVTSVHGANNWSVTIPYAHTDKAFFQIEAKNINSAP</sequence>
<evidence type="ECO:0000256" key="1">
    <source>
        <dbReference type="ARBA" id="ARBA00022801"/>
    </source>
</evidence>
<proteinExistence type="predicted"/>
<dbReference type="InterPro" id="IPR036514">
    <property type="entry name" value="SGNH_hydro_sf"/>
</dbReference>
<gene>
    <name evidence="3" type="ORF">NT6N_37740</name>
</gene>
<dbReference type="AlphaFoldDB" id="A0AAT9FS64"/>
<dbReference type="Gene3D" id="2.60.120.260">
    <property type="entry name" value="Galactose-binding domain-like"/>
    <property type="match status" value="1"/>
</dbReference>
<reference evidence="3" key="1">
    <citation type="submission" date="2024-07" db="EMBL/GenBank/DDBJ databases">
        <title>Complete genome sequence of Verrucomicrobiaceae bacterium NT6N.</title>
        <authorList>
            <person name="Huang C."/>
            <person name="Takami H."/>
            <person name="Hamasaki K."/>
        </authorList>
    </citation>
    <scope>NUCLEOTIDE SEQUENCE</scope>
    <source>
        <strain evidence="3">NT6N</strain>
    </source>
</reference>
<dbReference type="SUPFAM" id="SSF52266">
    <property type="entry name" value="SGNH hydrolase"/>
    <property type="match status" value="1"/>
</dbReference>
<dbReference type="EMBL" id="AP026866">
    <property type="protein sequence ID" value="BDS08734.1"/>
    <property type="molecule type" value="Genomic_DNA"/>
</dbReference>
<dbReference type="PANTHER" id="PTHR31988">
    <property type="entry name" value="ESTERASE, PUTATIVE (DUF303)-RELATED"/>
    <property type="match status" value="1"/>
</dbReference>
<dbReference type="InterPro" id="IPR054720">
    <property type="entry name" value="HpiC1"/>
</dbReference>
<dbReference type="InterPro" id="IPR005181">
    <property type="entry name" value="SASA"/>
</dbReference>
<dbReference type="Pfam" id="PF22825">
    <property type="entry name" value="HpiC1-like"/>
    <property type="match status" value="1"/>
</dbReference>
<evidence type="ECO:0000259" key="2">
    <source>
        <dbReference type="Pfam" id="PF03629"/>
    </source>
</evidence>
<protein>
    <recommendedName>
        <fullName evidence="2">Sialate O-acetylesterase domain-containing protein</fullName>
    </recommendedName>
</protein>
<dbReference type="KEGG" id="osu:NT6N_37740"/>
<organism evidence="3">
    <name type="scientific">Oceaniferula spumae</name>
    <dbReference type="NCBI Taxonomy" id="2979115"/>
    <lineage>
        <taxon>Bacteria</taxon>
        <taxon>Pseudomonadati</taxon>
        <taxon>Verrucomicrobiota</taxon>
        <taxon>Verrucomicrobiia</taxon>
        <taxon>Verrucomicrobiales</taxon>
        <taxon>Verrucomicrobiaceae</taxon>
        <taxon>Oceaniferula</taxon>
    </lineage>
</organism>
<name>A0AAT9FS64_9BACT</name>
<dbReference type="GO" id="GO:0016788">
    <property type="term" value="F:hydrolase activity, acting on ester bonds"/>
    <property type="evidence" value="ECO:0007669"/>
    <property type="project" value="UniProtKB-ARBA"/>
</dbReference>
<dbReference type="Pfam" id="PF03629">
    <property type="entry name" value="SASA"/>
    <property type="match status" value="1"/>
</dbReference>
<dbReference type="Gene3D" id="3.40.50.1110">
    <property type="entry name" value="SGNH hydrolase"/>
    <property type="match status" value="1"/>
</dbReference>